<dbReference type="Pfam" id="PF00171">
    <property type="entry name" value="Aldedh"/>
    <property type="match status" value="1"/>
</dbReference>
<dbReference type="PANTHER" id="PTHR43217:SF2">
    <property type="entry name" value="SUCCINATE-SEMIALDEHYDE DEHYDROGENASE [NADP(+)]"/>
    <property type="match status" value="1"/>
</dbReference>
<accession>A0ABU4WKG2</accession>
<protein>
    <submittedName>
        <fullName evidence="2">Aldehyde dehydrogenase family protein</fullName>
    </submittedName>
</protein>
<dbReference type="InterPro" id="IPR015590">
    <property type="entry name" value="Aldehyde_DH_dom"/>
</dbReference>
<evidence type="ECO:0000313" key="3">
    <source>
        <dbReference type="Proteomes" id="UP001285244"/>
    </source>
</evidence>
<evidence type="ECO:0000259" key="1">
    <source>
        <dbReference type="Pfam" id="PF00171"/>
    </source>
</evidence>
<dbReference type="SUPFAM" id="SSF53720">
    <property type="entry name" value="ALDH-like"/>
    <property type="match status" value="1"/>
</dbReference>
<dbReference type="Proteomes" id="UP001285244">
    <property type="component" value="Unassembled WGS sequence"/>
</dbReference>
<dbReference type="Gene3D" id="3.40.309.10">
    <property type="entry name" value="Aldehyde Dehydrogenase, Chain A, domain 2"/>
    <property type="match status" value="1"/>
</dbReference>
<feature type="domain" description="Aldehyde dehydrogenase" evidence="1">
    <location>
        <begin position="4"/>
        <end position="84"/>
    </location>
</feature>
<reference evidence="2 3" key="1">
    <citation type="submission" date="2022-03" db="EMBL/GenBank/DDBJ databases">
        <title>Novel taxa within the pig intestine.</title>
        <authorList>
            <person name="Wylensek D."/>
            <person name="Bishof K."/>
            <person name="Afrizal A."/>
            <person name="Clavel T."/>
        </authorList>
    </citation>
    <scope>NUCLEOTIDE SEQUENCE [LARGE SCALE GENOMIC DNA]</scope>
    <source>
        <strain evidence="2 3">Cla-KB-P134</strain>
    </source>
</reference>
<dbReference type="InterPro" id="IPR016163">
    <property type="entry name" value="Ald_DH_C"/>
</dbReference>
<dbReference type="InterPro" id="IPR047110">
    <property type="entry name" value="GABD/Sad-like"/>
</dbReference>
<sequence>MANGATATEVGPKVPQDSAFVQPTILTGVTPDNPIFHEEIFGPVLMLFSYETEEEVIKLANGTDFGLGSSVYSEDPVHAAWVASGWNRVLYQSISQPWLVQPFHLVG</sequence>
<dbReference type="PANTHER" id="PTHR43217">
    <property type="entry name" value="SUCCINATE SEMIALDEHYDE DEHYDROGENASE [NAD(P)+] SAD"/>
    <property type="match status" value="1"/>
</dbReference>
<gene>
    <name evidence="2" type="ORF">MOZ64_04215</name>
</gene>
<comment type="caution">
    <text evidence="2">The sequence shown here is derived from an EMBL/GenBank/DDBJ whole genome shotgun (WGS) entry which is preliminary data.</text>
</comment>
<dbReference type="InterPro" id="IPR016161">
    <property type="entry name" value="Ald_DH/histidinol_DH"/>
</dbReference>
<organism evidence="2 3">
    <name type="scientific">Absicoccus intestinalis</name>
    <dbReference type="NCBI Taxonomy" id="2926319"/>
    <lineage>
        <taxon>Bacteria</taxon>
        <taxon>Bacillati</taxon>
        <taxon>Bacillota</taxon>
        <taxon>Erysipelotrichia</taxon>
        <taxon>Erysipelotrichales</taxon>
        <taxon>Erysipelotrichaceae</taxon>
        <taxon>Absicoccus</taxon>
    </lineage>
</organism>
<proteinExistence type="predicted"/>
<dbReference type="EMBL" id="JALBUS010000005">
    <property type="protein sequence ID" value="MDX8417049.1"/>
    <property type="molecule type" value="Genomic_DNA"/>
</dbReference>
<evidence type="ECO:0000313" key="2">
    <source>
        <dbReference type="EMBL" id="MDX8417049.1"/>
    </source>
</evidence>
<name>A0ABU4WKG2_9FIRM</name>
<keyword evidence="3" id="KW-1185">Reference proteome</keyword>